<keyword evidence="4" id="KW-0443">Lipid metabolism</keyword>
<dbReference type="EMBL" id="VNHW01000002">
    <property type="protein sequence ID" value="TYP89544.1"/>
    <property type="molecule type" value="Genomic_DNA"/>
</dbReference>
<dbReference type="AlphaFoldDB" id="A0A5S5D2A0"/>
<reference evidence="6 7" key="1">
    <citation type="submission" date="2019-07" db="EMBL/GenBank/DDBJ databases">
        <title>Genomic Encyclopedia of Archaeal and Bacterial Type Strains, Phase II (KMG-II): from individual species to whole genera.</title>
        <authorList>
            <person name="Goeker M."/>
        </authorList>
    </citation>
    <scope>NUCLEOTIDE SEQUENCE [LARGE SCALE GENOMIC DNA]</scope>
    <source>
        <strain evidence="6 7">DSM 46842</strain>
    </source>
</reference>
<comment type="caution">
    <text evidence="6">The sequence shown here is derived from an EMBL/GenBank/DDBJ whole genome shotgun (WGS) entry which is preliminary data.</text>
</comment>
<evidence type="ECO:0000313" key="7">
    <source>
        <dbReference type="Proteomes" id="UP000322499"/>
    </source>
</evidence>
<dbReference type="Proteomes" id="UP000322499">
    <property type="component" value="Unassembled WGS sequence"/>
</dbReference>
<organism evidence="6 7">
    <name type="scientific">Blastococcus xanthinilyticus</name>
    <dbReference type="NCBI Taxonomy" id="1564164"/>
    <lineage>
        <taxon>Bacteria</taxon>
        <taxon>Bacillati</taxon>
        <taxon>Actinomycetota</taxon>
        <taxon>Actinomycetes</taxon>
        <taxon>Geodermatophilales</taxon>
        <taxon>Geodermatophilaceae</taxon>
        <taxon>Blastococcus</taxon>
    </lineage>
</organism>
<dbReference type="Gene3D" id="3.40.630.30">
    <property type="match status" value="1"/>
</dbReference>
<evidence type="ECO:0000256" key="2">
    <source>
        <dbReference type="ARBA" id="ARBA00022516"/>
    </source>
</evidence>
<dbReference type="GO" id="GO:0016746">
    <property type="term" value="F:acyltransferase activity"/>
    <property type="evidence" value="ECO:0007669"/>
    <property type="project" value="UniProtKB-KW"/>
</dbReference>
<dbReference type="RefSeq" id="WP_166531648.1">
    <property type="nucleotide sequence ID" value="NZ_VNHW01000002.1"/>
</dbReference>
<proteinExistence type="predicted"/>
<protein>
    <submittedName>
        <fullName evidence="6">Ornithine-acyl[acyl carrier protein] N-acyltransferase</fullName>
    </submittedName>
</protein>
<evidence type="ECO:0000256" key="3">
    <source>
        <dbReference type="ARBA" id="ARBA00022679"/>
    </source>
</evidence>
<name>A0A5S5D2A0_9ACTN</name>
<dbReference type="Pfam" id="PF13444">
    <property type="entry name" value="Acetyltransf_5"/>
    <property type="match status" value="1"/>
</dbReference>
<dbReference type="GO" id="GO:0006629">
    <property type="term" value="P:lipid metabolic process"/>
    <property type="evidence" value="ECO:0007669"/>
    <property type="project" value="UniProtKB-KW"/>
</dbReference>
<dbReference type="InterPro" id="IPR052351">
    <property type="entry name" value="Ornithine_N-alpha-AT"/>
</dbReference>
<keyword evidence="3 6" id="KW-0808">Transferase</keyword>
<keyword evidence="7" id="KW-1185">Reference proteome</keyword>
<evidence type="ECO:0000256" key="4">
    <source>
        <dbReference type="ARBA" id="ARBA00023098"/>
    </source>
</evidence>
<evidence type="ECO:0000256" key="1">
    <source>
        <dbReference type="ARBA" id="ARBA00005189"/>
    </source>
</evidence>
<keyword evidence="2" id="KW-0444">Lipid biosynthesis</keyword>
<comment type="pathway">
    <text evidence="1">Lipid metabolism.</text>
</comment>
<sequence>MPTPAPPARPPGPARYRTSLARRSEVPAAQRLRASVLAAGSAARAGTATSARDDLDEWDDLCDHLVVRDEADDEVVGTCQLLPPERTMALARSYGDDRFDLARHARLRPWTVAAGRSYVHPAHRPAAVTSRLSAGVLRYVLERGHPFLAGCACIPLTDGGSTAAGIWDVVRPRHLAPAALRVVPHLPFDVEGRGVPGQPPLPSPLRGCLRSGGVVCGRPAHDRAAGIAEFYVVVPLSAVAARALGSAGGRR</sequence>
<dbReference type="PANTHER" id="PTHR37323">
    <property type="entry name" value="GCN5-RELATED N-ACETYLTRANSFERASE"/>
    <property type="match status" value="1"/>
</dbReference>
<evidence type="ECO:0000313" key="6">
    <source>
        <dbReference type="EMBL" id="TYP89544.1"/>
    </source>
</evidence>
<accession>A0A5S5D2A0</accession>
<dbReference type="InterPro" id="IPR016181">
    <property type="entry name" value="Acyl_CoA_acyltransferase"/>
</dbReference>
<dbReference type="SUPFAM" id="SSF55729">
    <property type="entry name" value="Acyl-CoA N-acyltransferases (Nat)"/>
    <property type="match status" value="1"/>
</dbReference>
<gene>
    <name evidence="6" type="ORF">BD833_10217</name>
</gene>
<keyword evidence="5 6" id="KW-0012">Acyltransferase</keyword>
<evidence type="ECO:0000256" key="5">
    <source>
        <dbReference type="ARBA" id="ARBA00023315"/>
    </source>
</evidence>
<dbReference type="PANTHER" id="PTHR37323:SF1">
    <property type="entry name" value="L-ORNITHINE N(ALPHA)-ACYLTRANSFERASE"/>
    <property type="match status" value="1"/>
</dbReference>